<dbReference type="RefSeq" id="WP_190417278.1">
    <property type="nucleotide sequence ID" value="NZ_JAMPKK010000071.1"/>
</dbReference>
<dbReference type="SMART" id="SM00421">
    <property type="entry name" value="HTH_LUXR"/>
    <property type="match status" value="1"/>
</dbReference>
<dbReference type="InterPro" id="IPR016032">
    <property type="entry name" value="Sig_transdc_resp-reg_C-effctor"/>
</dbReference>
<evidence type="ECO:0000256" key="2">
    <source>
        <dbReference type="ARBA" id="ARBA00023125"/>
    </source>
</evidence>
<keyword evidence="1" id="KW-0805">Transcription regulation</keyword>
<gene>
    <name evidence="5" type="ORF">NDI37_23645</name>
</gene>
<name>A0ABV0JVH3_9CYAN</name>
<keyword evidence="2" id="KW-0238">DNA-binding</keyword>
<accession>A0ABV0JVH3</accession>
<evidence type="ECO:0000313" key="6">
    <source>
        <dbReference type="Proteomes" id="UP001442494"/>
    </source>
</evidence>
<dbReference type="InterPro" id="IPR036388">
    <property type="entry name" value="WH-like_DNA-bd_sf"/>
</dbReference>
<dbReference type="PANTHER" id="PTHR44688:SF16">
    <property type="entry name" value="DNA-BINDING TRANSCRIPTIONAL ACTIVATOR DEVR_DOSR"/>
    <property type="match status" value="1"/>
</dbReference>
<dbReference type="PROSITE" id="PS50043">
    <property type="entry name" value="HTH_LUXR_2"/>
    <property type="match status" value="1"/>
</dbReference>
<organism evidence="5 6">
    <name type="scientific">Funiculus sociatus GB2-A5</name>
    <dbReference type="NCBI Taxonomy" id="2933946"/>
    <lineage>
        <taxon>Bacteria</taxon>
        <taxon>Bacillati</taxon>
        <taxon>Cyanobacteriota</taxon>
        <taxon>Cyanophyceae</taxon>
        <taxon>Coleofasciculales</taxon>
        <taxon>Coleofasciculaceae</taxon>
        <taxon>Funiculus</taxon>
    </lineage>
</organism>
<dbReference type="PRINTS" id="PR00038">
    <property type="entry name" value="HTHLUXR"/>
</dbReference>
<comment type="caution">
    <text evidence="5">The sequence shown here is derived from an EMBL/GenBank/DDBJ whole genome shotgun (WGS) entry which is preliminary data.</text>
</comment>
<keyword evidence="3" id="KW-0804">Transcription</keyword>
<evidence type="ECO:0000313" key="5">
    <source>
        <dbReference type="EMBL" id="MEP0867448.1"/>
    </source>
</evidence>
<reference evidence="5 6" key="1">
    <citation type="submission" date="2022-04" db="EMBL/GenBank/DDBJ databases">
        <title>Positive selection, recombination, and allopatry shape intraspecific diversity of widespread and dominant cyanobacteria.</title>
        <authorList>
            <person name="Wei J."/>
            <person name="Shu W."/>
            <person name="Hu C."/>
        </authorList>
    </citation>
    <scope>NUCLEOTIDE SEQUENCE [LARGE SCALE GENOMIC DNA]</scope>
    <source>
        <strain evidence="5 6">GB2-A5</strain>
    </source>
</reference>
<protein>
    <submittedName>
        <fullName evidence="5">LuxR C-terminal-related transcriptional regulator</fullName>
    </submittedName>
</protein>
<dbReference type="EMBL" id="JAMPKK010000071">
    <property type="protein sequence ID" value="MEP0867448.1"/>
    <property type="molecule type" value="Genomic_DNA"/>
</dbReference>
<proteinExistence type="predicted"/>
<dbReference type="Proteomes" id="UP001442494">
    <property type="component" value="Unassembled WGS sequence"/>
</dbReference>
<evidence type="ECO:0000256" key="1">
    <source>
        <dbReference type="ARBA" id="ARBA00023015"/>
    </source>
</evidence>
<dbReference type="InterPro" id="IPR000792">
    <property type="entry name" value="Tscrpt_reg_LuxR_C"/>
</dbReference>
<dbReference type="PROSITE" id="PS00622">
    <property type="entry name" value="HTH_LUXR_1"/>
    <property type="match status" value="1"/>
</dbReference>
<sequence>MIPQEMLKHLVEQVDASPSKVLQKSEQTVNEVIFESDVDGIRYYVVKCSPSFRNQITLSPRELAIARLVAQGLPNKCIGNQLGITHWTVATYLRRIFSKLGVTSRTAMIARLIEKNLL</sequence>
<feature type="domain" description="HTH luxR-type" evidence="4">
    <location>
        <begin position="51"/>
        <end position="116"/>
    </location>
</feature>
<evidence type="ECO:0000259" key="4">
    <source>
        <dbReference type="PROSITE" id="PS50043"/>
    </source>
</evidence>
<dbReference type="Gene3D" id="1.10.10.10">
    <property type="entry name" value="Winged helix-like DNA-binding domain superfamily/Winged helix DNA-binding domain"/>
    <property type="match status" value="1"/>
</dbReference>
<dbReference type="CDD" id="cd06170">
    <property type="entry name" value="LuxR_C_like"/>
    <property type="match status" value="1"/>
</dbReference>
<evidence type="ECO:0000256" key="3">
    <source>
        <dbReference type="ARBA" id="ARBA00023163"/>
    </source>
</evidence>
<dbReference type="Pfam" id="PF00196">
    <property type="entry name" value="GerE"/>
    <property type="match status" value="1"/>
</dbReference>
<dbReference type="SUPFAM" id="SSF46894">
    <property type="entry name" value="C-terminal effector domain of the bipartite response regulators"/>
    <property type="match status" value="1"/>
</dbReference>
<keyword evidence="6" id="KW-1185">Reference proteome</keyword>
<dbReference type="PANTHER" id="PTHR44688">
    <property type="entry name" value="DNA-BINDING TRANSCRIPTIONAL ACTIVATOR DEVR_DOSR"/>
    <property type="match status" value="1"/>
</dbReference>